<comment type="caution">
    <text evidence="4">The sequence shown here is derived from an EMBL/GenBank/DDBJ whole genome shotgun (WGS) entry which is preliminary data.</text>
</comment>
<protein>
    <submittedName>
        <fullName evidence="4">Uncharacterized protein</fullName>
    </submittedName>
</protein>
<dbReference type="InterPro" id="IPR041498">
    <property type="entry name" value="Big_6"/>
</dbReference>
<feature type="domain" description="Bacterial Ig-like" evidence="3">
    <location>
        <begin position="490"/>
        <end position="582"/>
    </location>
</feature>
<feature type="region of interest" description="Disordered" evidence="1">
    <location>
        <begin position="1730"/>
        <end position="1789"/>
    </location>
</feature>
<dbReference type="EMBL" id="PDKK01000009">
    <property type="protein sequence ID" value="RXK04562.1"/>
    <property type="molecule type" value="Genomic_DNA"/>
</dbReference>
<dbReference type="Pfam" id="PF17936">
    <property type="entry name" value="Big_6"/>
    <property type="match status" value="1"/>
</dbReference>
<feature type="region of interest" description="Disordered" evidence="1">
    <location>
        <begin position="494"/>
        <end position="515"/>
    </location>
</feature>
<evidence type="ECO:0000259" key="2">
    <source>
        <dbReference type="Pfam" id="PF17936"/>
    </source>
</evidence>
<dbReference type="Proteomes" id="UP000289758">
    <property type="component" value="Unassembled WGS sequence"/>
</dbReference>
<proteinExistence type="predicted"/>
<evidence type="ECO:0000313" key="4">
    <source>
        <dbReference type="EMBL" id="RXK04562.1"/>
    </source>
</evidence>
<dbReference type="InterPro" id="IPR013783">
    <property type="entry name" value="Ig-like_fold"/>
</dbReference>
<organism evidence="4 5">
    <name type="scientific">Halarcobacter ebronensis</name>
    <dbReference type="NCBI Taxonomy" id="1462615"/>
    <lineage>
        <taxon>Bacteria</taxon>
        <taxon>Pseudomonadati</taxon>
        <taxon>Campylobacterota</taxon>
        <taxon>Epsilonproteobacteria</taxon>
        <taxon>Campylobacterales</taxon>
        <taxon>Arcobacteraceae</taxon>
        <taxon>Halarcobacter</taxon>
    </lineage>
</organism>
<dbReference type="NCBIfam" id="NF033510">
    <property type="entry name" value="Ca_tandemer"/>
    <property type="match status" value="4"/>
</dbReference>
<dbReference type="Pfam" id="PF19077">
    <property type="entry name" value="Big_13"/>
    <property type="match status" value="1"/>
</dbReference>
<name>A0A4V1M0B9_9BACT</name>
<evidence type="ECO:0000259" key="3">
    <source>
        <dbReference type="Pfam" id="PF19077"/>
    </source>
</evidence>
<dbReference type="InterPro" id="IPR049826">
    <property type="entry name" value="Ig-like_ice"/>
</dbReference>
<reference evidence="4 5" key="1">
    <citation type="submission" date="2017-10" db="EMBL/GenBank/DDBJ databases">
        <title>Genomics of the genus Arcobacter.</title>
        <authorList>
            <person name="Perez-Cataluna A."/>
            <person name="Figueras M.J."/>
        </authorList>
    </citation>
    <scope>NUCLEOTIDE SEQUENCE [LARGE SCALE GENOMIC DNA]</scope>
    <source>
        <strain evidence="4 5">CECT 8441</strain>
    </source>
</reference>
<feature type="compositionally biased region" description="Polar residues" evidence="1">
    <location>
        <begin position="499"/>
        <end position="515"/>
    </location>
</feature>
<dbReference type="NCBIfam" id="NF012196">
    <property type="entry name" value="Ig_like_ice"/>
    <property type="match status" value="2"/>
</dbReference>
<sequence length="1789" mass="188219">MAIARITDIRGLVTLDGTNEEILKNRDEISDHGGILTIHEFAKIIFEDGREVEVTGPVTFNLDSTFFNEGTFEESITQISDLASLDYINNQLEEVVLNDNLAEQNNNVVNLESEQLNSAITNNNLELDSQAAPSSGAEEVTAATGNNNTAINNEETPTEDTTPNTPETPDLDTSIATPTITIENADLNGDGIYNAEELGEDGTVSVTISVTGSQIGDTLTYTINGVETTIILTADDIADGITFNVEPNTTITAQLSDAAGNVSEEISATSLSVDLEAESGTVTVNTIAGDDVINASESGAETIAVSGTATGGDIQAGDSVTVSVNGTDYTTTVQADGTYSVDVATSDLLADNSVEVDVVSTDAAGNSVTSEGSRDISVDLEAESGTVTVNTIAGDDVINASESGAETIAVSGTATGGDIQAGDSVTVSVNGTDYTTTVQADGTYSVDVATSDLLADNSVEVDVVSTDAAGNSVTSEGSRDISVDTTVDISSDLDAASDTGVSNSDNITSDNTPTINGTTEAGATVVITTASGIIVGSVVADENGNYSITTTELPDGEQALTITATDLAGNTNSTTETITIDTTASDTTNLEITNIIDNNGDYSSVTMVGTGAESGNTITLYDEDGNAVASTTVQEDGTWSVDISNLNNTKVNDNEFFSVTETDAAGNETAQTDTTHYWHGNWSNTNTESADDFIMTGAGNDTINTDAILSGTNENGTVTSDNNDTNDSLVIDAGDGNDTVTFGGNMSNYTLTTDANGNVIVTESSASDSNGDGIGDTIELRNVETIEFEDGTYDVGSGTFTSFDTQADSLTASIEVSAATNVIDEEEVVDTSANEAEGIYERDGNYYQMQETSQIDTAALREMGYTIDSNGNFFKINEDAPKVLVEQEMTREVTRVVDVEPIMKVATETTTFESLGQEFTQDVGVVQTWRPTTIELDEPTKNIELDFNNFNSGTLKIEFLDENGDVIGTRTTFPAGDGERGYGIGEEFSSVRLTSYGSNVEVESISGRGLPETVTVEAGGLVPDYEAMADAGITWSSNEYQVITQTADINNIGNIGNSKVDGFNPEDHETSQVFDFGPDMANRLVTITVDLTVKGSWDNNVTSTNDYFSVSANGKEIDVNFYSNNSNSSTYESDDVSYIGWDNNESFTYEYQVYLDDNGQVQLDFMVASTADDEVIDVKNIQVVYEGETGWTKEVTETETYTESVLVDAPAEQVDPSEIPGEIPYISQEVEVEPNMTSETEVVGHAYSVDISAALSDIDGSETLSVIITGVPEGATLSEGIDNGDGTWTIVIPQGDTSIADSLTLIVPSGIDDFELGIVATGTETNGGDTNTATDSALVDVPDLVDIPTLDMNIGDVTVVGGSLGDALEANGTNNFYNNSLIDGSSDSTVDFKDVRSAGIYMNGGDDTLTAASVNNANINMGSGDDTIYVEGNVSQTTIDTSGIWGSDNDKVIIDGKLSGGNINTGLGDDYVQLGDVGSSNINLGFGDDVLKLEGNPSDYYVVDYGFGNYRIVSGDFQVIDNGYSKWVQGGEWSTVTSAEAIVFGDGSYIGDGSLAEQYLNASQSYQYTIDLNASLEDGSESQLGDITLNNIPQGAVLLDSNGNEIQANDDGSYTIQTDANHDASVTLVSDTELAQDSLNDINASVTATSGDDTASVVVNSEGPIDTTTDVDFDNLELDFDKVADMSEADDGSLSQDDGDIDNIELSDMLQQDDTDESLSNLLGETEADRMAANSSDSPLGDSQSTDDGSSSSTNDYDPFKALQESGDNLRADMDMNDSSFDDSNNHHQ</sequence>
<keyword evidence="5" id="KW-1185">Reference proteome</keyword>
<dbReference type="Gene3D" id="2.60.40.10">
    <property type="entry name" value="Immunoglobulins"/>
    <property type="match status" value="4"/>
</dbReference>
<accession>A0A4V1M0B9</accession>
<dbReference type="OrthoDB" id="5348567at2"/>
<evidence type="ECO:0000256" key="1">
    <source>
        <dbReference type="SAM" id="MobiDB-lite"/>
    </source>
</evidence>
<feature type="compositionally biased region" description="Low complexity" evidence="1">
    <location>
        <begin position="137"/>
        <end position="173"/>
    </location>
</feature>
<dbReference type="RefSeq" id="WP_129087623.1">
    <property type="nucleotide sequence ID" value="NZ_PDKK01000009.1"/>
</dbReference>
<gene>
    <name evidence="4" type="ORF">CRV07_10425</name>
</gene>
<feature type="region of interest" description="Disordered" evidence="1">
    <location>
        <begin position="130"/>
        <end position="175"/>
    </location>
</feature>
<evidence type="ECO:0000313" key="5">
    <source>
        <dbReference type="Proteomes" id="UP000289758"/>
    </source>
</evidence>
<dbReference type="InterPro" id="IPR044016">
    <property type="entry name" value="Big_13"/>
</dbReference>
<feature type="compositionally biased region" description="Low complexity" evidence="1">
    <location>
        <begin position="1741"/>
        <end position="1757"/>
    </location>
</feature>
<feature type="domain" description="Bacterial Ig" evidence="2">
    <location>
        <begin position="608"/>
        <end position="675"/>
    </location>
</feature>